<dbReference type="RefSeq" id="NP_001419899.1">
    <property type="nucleotide sequence ID" value="NM_001432970.1"/>
</dbReference>
<dbReference type="Proteomes" id="UP000002494">
    <property type="component" value="Chromosome X"/>
</dbReference>
<reference evidence="5" key="2">
    <citation type="submission" date="2025-08" db="UniProtKB">
        <authorList>
            <consortium name="Ensembl"/>
        </authorList>
    </citation>
    <scope>IDENTIFICATION</scope>
    <source>
        <strain evidence="5">Brown Norway</strain>
    </source>
</reference>
<keyword evidence="6" id="KW-1185">Reference proteome</keyword>
<reference evidence="5" key="3">
    <citation type="submission" date="2025-09" db="UniProtKB">
        <authorList>
            <consortium name="Ensembl"/>
        </authorList>
    </citation>
    <scope>IDENTIFICATION</scope>
    <source>
        <strain evidence="5">Brown Norway</strain>
    </source>
</reference>
<accession>A0ABK0KYD7</accession>
<reference evidence="5" key="1">
    <citation type="submission" date="2024-01" db="EMBL/GenBank/DDBJ databases">
        <title>GRCr8: a new rat reference genome assembly contstructed from accurate long reads and long range scaffolding.</title>
        <authorList>
            <person name="Doris P.A."/>
            <person name="Kalbfleisch T."/>
            <person name="Li K."/>
            <person name="Howe K."/>
            <person name="Wood J."/>
        </authorList>
    </citation>
    <scope>NUCLEOTIDE SEQUENCE [LARGE SCALE GENOMIC DNA]</scope>
    <source>
        <strain evidence="5">Brown Norway</strain>
    </source>
</reference>
<dbReference type="Ensembl" id="ENSRNOT00000125002.1">
    <property type="protein sequence ID" value="ENSRNOP00000100033.1"/>
    <property type="gene ID" value="ENSRNOG00000024135.6"/>
</dbReference>
<proteinExistence type="predicted"/>
<dbReference type="PANTHER" id="PTHR46742">
    <property type="entry name" value="LYSINE-RICH COILED-COIL PROTEIN 1"/>
    <property type="match status" value="1"/>
</dbReference>
<feature type="region of interest" description="Disordered" evidence="3">
    <location>
        <begin position="189"/>
        <end position="223"/>
    </location>
</feature>
<name>A0ABK0KYD7_RAT</name>
<dbReference type="InterPro" id="IPR036236">
    <property type="entry name" value="Znf_C2H2_sf"/>
</dbReference>
<comment type="subcellular location">
    <subcellularLocation>
        <location evidence="1">Nucleus</location>
    </subcellularLocation>
</comment>
<keyword evidence="2" id="KW-0539">Nucleus</keyword>
<dbReference type="GeneID" id="308654"/>
<dbReference type="InterPro" id="IPR013087">
    <property type="entry name" value="Znf_C2H2_type"/>
</dbReference>
<dbReference type="Gene3D" id="3.30.160.60">
    <property type="entry name" value="Classic Zinc Finger"/>
    <property type="match status" value="3"/>
</dbReference>
<sequence length="711" mass="83940">MHQQAATQARCQEWSPRYPGWSPRFRGWSPRFRGWSPRFRGWSPRFRGWSPRFRGRSHRFRGWSPRCHGWSPRCQAFPPKINRISSNYPTGDGQERSAYFTDNFCKACGVVLQHESERISHFESEIHAQNVKFSFQMHGEQHEVPGRKVSVHVGNSQVYSSGEVNRNKFPGLCNMSFDSTAAAPSHYVGKSHSQTQKQLLEERGRGSPSACPSKMDKHSTTPAPPTFLKSVIVKPPPAYRMRTYVCHICSITFTSLHMFRSHMQGTEHQIKESHVINQVKNSKKMQESYQGECGDYSKMKESRELEPTAHFRKMEDDYMEAHGYREMVDSRPRHKRFEQNPALENFWAQPGPYSDSRAVEEQVPHCLPAESKTYDSFQDELEDYIKGQKARGLDPNISFRRMSESYRHRDYRYRERVDCGPRQRPCEERFSFEAPQTYEQEYNGSPVEGQFPHWLPPHSKRRNDDFQNEFDDYNKVQESREFKPKTSFRRMDSSFETHDYREMVDRRSRHTMFEERVPCDTFQTYPDPYNSAQAVESTLPHCFPAYENQPSLDSDSYYQLTRDDFSEMPVSLSLTQEENNPGSYNVDYDIYKHLPSSDNASAHETSHKRRHQKRRRHLEEGKERPEKEQSKHKRKRSYQDKDLDKDKSAEQSKGEEDKARVSAEKIKHRKKKRKHEASSEKEERKHKKEKKKSVEERTEEEILWDESILGF</sequence>
<protein>
    <submittedName>
        <fullName evidence="5">Zinc finger, matrin-type 1</fullName>
    </submittedName>
</protein>
<gene>
    <name evidence="5" type="primary">Zmat1</name>
</gene>
<evidence type="ECO:0000313" key="5">
    <source>
        <dbReference type="Ensembl" id="ENSRNOP00000100033.1"/>
    </source>
</evidence>
<feature type="region of interest" description="Disordered" evidence="3">
    <location>
        <begin position="575"/>
        <end position="711"/>
    </location>
</feature>
<dbReference type="PROSITE" id="PS00028">
    <property type="entry name" value="ZINC_FINGER_C2H2_1"/>
    <property type="match status" value="1"/>
</dbReference>
<feature type="compositionally biased region" description="Basic residues" evidence="3">
    <location>
        <begin position="606"/>
        <end position="616"/>
    </location>
</feature>
<dbReference type="SMART" id="SM00355">
    <property type="entry name" value="ZnF_C2H2"/>
    <property type="match status" value="2"/>
</dbReference>
<evidence type="ECO:0000256" key="3">
    <source>
        <dbReference type="SAM" id="MobiDB-lite"/>
    </source>
</evidence>
<dbReference type="RGD" id="1565344">
    <property type="gene designation" value="Zmat1"/>
</dbReference>
<dbReference type="PANTHER" id="PTHR46742:SF2">
    <property type="entry name" value="ZINC FINGER MATRIN-TYPE PROTEIN 1"/>
    <property type="match status" value="1"/>
</dbReference>
<dbReference type="SMART" id="SM00451">
    <property type="entry name" value="ZnF_U1"/>
    <property type="match status" value="3"/>
</dbReference>
<feature type="domain" description="C2H2-type" evidence="4">
    <location>
        <begin position="246"/>
        <end position="268"/>
    </location>
</feature>
<dbReference type="Pfam" id="PF12874">
    <property type="entry name" value="zf-met"/>
    <property type="match status" value="1"/>
</dbReference>
<feature type="compositionally biased region" description="Basic residues" evidence="3">
    <location>
        <begin position="666"/>
        <end position="675"/>
    </location>
</feature>
<feature type="compositionally biased region" description="Basic and acidic residues" evidence="3">
    <location>
        <begin position="637"/>
        <end position="665"/>
    </location>
</feature>
<organism evidence="5 6">
    <name type="scientific">Rattus norvegicus</name>
    <name type="common">Rat</name>
    <dbReference type="NCBI Taxonomy" id="10116"/>
    <lineage>
        <taxon>Eukaryota</taxon>
        <taxon>Metazoa</taxon>
        <taxon>Chordata</taxon>
        <taxon>Craniata</taxon>
        <taxon>Vertebrata</taxon>
        <taxon>Euteleostomi</taxon>
        <taxon>Mammalia</taxon>
        <taxon>Eutheria</taxon>
        <taxon>Euarchontoglires</taxon>
        <taxon>Glires</taxon>
        <taxon>Rodentia</taxon>
        <taxon>Myomorpha</taxon>
        <taxon>Muroidea</taxon>
        <taxon>Muridae</taxon>
        <taxon>Murinae</taxon>
        <taxon>Rattus</taxon>
    </lineage>
</organism>
<evidence type="ECO:0000313" key="6">
    <source>
        <dbReference type="Proteomes" id="UP000002494"/>
    </source>
</evidence>
<dbReference type="InterPro" id="IPR003604">
    <property type="entry name" value="Matrin/U1-like-C_Znf_C2H2"/>
</dbReference>
<feature type="compositionally biased region" description="Basic and acidic residues" evidence="3">
    <location>
        <begin position="617"/>
        <end position="629"/>
    </location>
</feature>
<dbReference type="GeneTree" id="ENSGT00940000161244"/>
<evidence type="ECO:0000256" key="1">
    <source>
        <dbReference type="ARBA" id="ARBA00004123"/>
    </source>
</evidence>
<dbReference type="SUPFAM" id="SSF57667">
    <property type="entry name" value="beta-beta-alpha zinc fingers"/>
    <property type="match status" value="2"/>
</dbReference>
<evidence type="ECO:0000259" key="4">
    <source>
        <dbReference type="PROSITE" id="PS00028"/>
    </source>
</evidence>
<evidence type="ECO:0000256" key="2">
    <source>
        <dbReference type="ARBA" id="ARBA00023242"/>
    </source>
</evidence>